<evidence type="ECO:0000256" key="4">
    <source>
        <dbReference type="ARBA" id="ARBA00011218"/>
    </source>
</evidence>
<feature type="domain" description="Quinolinate phosphoribosyl transferase C-terminal" evidence="13">
    <location>
        <begin position="109"/>
        <end position="274"/>
    </location>
</feature>
<dbReference type="FunFam" id="3.20.20.70:FF:000030">
    <property type="entry name" value="Nicotinate-nucleotide pyrophosphorylase, carboxylating"/>
    <property type="match status" value="1"/>
</dbReference>
<dbReference type="InterPro" id="IPR027277">
    <property type="entry name" value="NadC/ModD"/>
</dbReference>
<evidence type="ECO:0000256" key="10">
    <source>
        <dbReference type="ARBA" id="ARBA00047445"/>
    </source>
</evidence>
<comment type="subunit">
    <text evidence="4">Hexamer formed by 3 homodimers.</text>
</comment>
<evidence type="ECO:0000256" key="8">
    <source>
        <dbReference type="ARBA" id="ARBA00022679"/>
    </source>
</evidence>
<keyword evidence="6" id="KW-0662">Pyridine nucleotide biosynthesis</keyword>
<reference evidence="15 16" key="1">
    <citation type="submission" date="2016-11" db="EMBL/GenBank/DDBJ databases">
        <authorList>
            <person name="Jaros S."/>
            <person name="Januszkiewicz K."/>
            <person name="Wedrychowicz H."/>
        </authorList>
    </citation>
    <scope>NUCLEOTIDE SEQUENCE [LARGE SCALE GENOMIC DNA]</scope>
    <source>
        <strain evidence="15 16">DSM 14828</strain>
    </source>
</reference>
<dbReference type="Pfam" id="PF02749">
    <property type="entry name" value="QRPTase_N"/>
    <property type="match status" value="1"/>
</dbReference>
<keyword evidence="16" id="KW-1185">Reference proteome</keyword>
<comment type="function">
    <text evidence="1">Involved in the catabolism of quinolinic acid (QA).</text>
</comment>
<dbReference type="InterPro" id="IPR004393">
    <property type="entry name" value="NadC"/>
</dbReference>
<evidence type="ECO:0000256" key="11">
    <source>
        <dbReference type="ARBA" id="ARBA00069173"/>
    </source>
</evidence>
<evidence type="ECO:0000256" key="1">
    <source>
        <dbReference type="ARBA" id="ARBA00003237"/>
    </source>
</evidence>
<dbReference type="GO" id="GO:0034213">
    <property type="term" value="P:quinolinate catabolic process"/>
    <property type="evidence" value="ECO:0007669"/>
    <property type="project" value="TreeGrafter"/>
</dbReference>
<dbReference type="SUPFAM" id="SSF54675">
    <property type="entry name" value="Nicotinate/Quinolinate PRTase N-terminal domain-like"/>
    <property type="match status" value="1"/>
</dbReference>
<dbReference type="InterPro" id="IPR013785">
    <property type="entry name" value="Aldolase_TIM"/>
</dbReference>
<evidence type="ECO:0000259" key="13">
    <source>
        <dbReference type="Pfam" id="PF01729"/>
    </source>
</evidence>
<dbReference type="SUPFAM" id="SSF51690">
    <property type="entry name" value="Nicotinate/Quinolinate PRTase C-terminal domain-like"/>
    <property type="match status" value="1"/>
</dbReference>
<evidence type="ECO:0000256" key="7">
    <source>
        <dbReference type="ARBA" id="ARBA00022676"/>
    </source>
</evidence>
<dbReference type="GO" id="GO:0005737">
    <property type="term" value="C:cytoplasm"/>
    <property type="evidence" value="ECO:0007669"/>
    <property type="project" value="TreeGrafter"/>
</dbReference>
<dbReference type="PANTHER" id="PTHR32179">
    <property type="entry name" value="NICOTINATE-NUCLEOTIDE PYROPHOSPHORYLASE [CARBOXYLATING]"/>
    <property type="match status" value="1"/>
</dbReference>
<evidence type="ECO:0000256" key="9">
    <source>
        <dbReference type="ARBA" id="ARBA00033102"/>
    </source>
</evidence>
<accession>A0A1M4TN76</accession>
<evidence type="ECO:0000259" key="14">
    <source>
        <dbReference type="Pfam" id="PF02749"/>
    </source>
</evidence>
<dbReference type="STRING" id="1120975.SAMN02746064_00548"/>
<dbReference type="UniPathway" id="UPA00253">
    <property type="reaction ID" value="UER00331"/>
</dbReference>
<dbReference type="PANTHER" id="PTHR32179:SF3">
    <property type="entry name" value="NICOTINATE-NUCLEOTIDE PYROPHOSPHORYLASE [CARBOXYLATING]"/>
    <property type="match status" value="1"/>
</dbReference>
<dbReference type="AlphaFoldDB" id="A0A1M4TN76"/>
<proteinExistence type="inferred from homology"/>
<evidence type="ECO:0000256" key="6">
    <source>
        <dbReference type="ARBA" id="ARBA00022642"/>
    </source>
</evidence>
<evidence type="ECO:0000313" key="15">
    <source>
        <dbReference type="EMBL" id="SHE45737.1"/>
    </source>
</evidence>
<comment type="similarity">
    <text evidence="3 12">Belongs to the NadC/ModD family.</text>
</comment>
<dbReference type="GO" id="GO:0009435">
    <property type="term" value="P:NAD+ biosynthetic process"/>
    <property type="evidence" value="ECO:0007669"/>
    <property type="project" value="UniProtKB-UniPathway"/>
</dbReference>
<keyword evidence="8 12" id="KW-0808">Transferase</keyword>
<name>A0A1M4TN76_9FIRM</name>
<dbReference type="EMBL" id="FQTU01000002">
    <property type="protein sequence ID" value="SHE45737.1"/>
    <property type="molecule type" value="Genomic_DNA"/>
</dbReference>
<dbReference type="Gene3D" id="3.20.20.70">
    <property type="entry name" value="Aldolase class I"/>
    <property type="match status" value="1"/>
</dbReference>
<keyword evidence="7 12" id="KW-0328">Glycosyltransferase</keyword>
<feature type="domain" description="Quinolinate phosphoribosyl transferase N-terminal" evidence="14">
    <location>
        <begin position="23"/>
        <end position="107"/>
    </location>
</feature>
<dbReference type="Gene3D" id="3.90.1170.20">
    <property type="entry name" value="Quinolinate phosphoribosyl transferase, N-terminal domain"/>
    <property type="match status" value="1"/>
</dbReference>
<evidence type="ECO:0000256" key="5">
    <source>
        <dbReference type="ARBA" id="ARBA00011944"/>
    </source>
</evidence>
<organism evidence="15 16">
    <name type="scientific">Alkalibacter saccharofermentans DSM 14828</name>
    <dbReference type="NCBI Taxonomy" id="1120975"/>
    <lineage>
        <taxon>Bacteria</taxon>
        <taxon>Bacillati</taxon>
        <taxon>Bacillota</taxon>
        <taxon>Clostridia</taxon>
        <taxon>Eubacteriales</taxon>
        <taxon>Eubacteriaceae</taxon>
        <taxon>Alkalibacter</taxon>
    </lineage>
</organism>
<evidence type="ECO:0000313" key="16">
    <source>
        <dbReference type="Proteomes" id="UP000184251"/>
    </source>
</evidence>
<evidence type="ECO:0000256" key="3">
    <source>
        <dbReference type="ARBA" id="ARBA00009400"/>
    </source>
</evidence>
<dbReference type="InterPro" id="IPR037128">
    <property type="entry name" value="Quinolinate_PRibosylTase_N_sf"/>
</dbReference>
<dbReference type="InterPro" id="IPR036068">
    <property type="entry name" value="Nicotinate_pribotase-like_C"/>
</dbReference>
<dbReference type="EC" id="2.4.2.19" evidence="5"/>
<dbReference type="PIRSF" id="PIRSF006250">
    <property type="entry name" value="NadC_ModD"/>
    <property type="match status" value="1"/>
</dbReference>
<comment type="pathway">
    <text evidence="2">Cofactor biosynthesis; NAD(+) biosynthesis; nicotinate D-ribonucleotide from quinolinate: step 1/1.</text>
</comment>
<dbReference type="InterPro" id="IPR022412">
    <property type="entry name" value="Quinolinate_PRibosylTrfase_N"/>
</dbReference>
<dbReference type="InterPro" id="IPR002638">
    <property type="entry name" value="Quinolinate_PRibosylTrfase_C"/>
</dbReference>
<sequence length="279" mass="30363">MMNLNEMDRLILDALREDMPFGDATTDAIIYKESRCSAELTAKSDGIICGLEAFKRTFELLGEVKIDFYKSDGDSVSPGDLIAKLSGSTRNILSGERTALNLLQRMSGIATETKKAAELVAHTKCRILDTRKTTPNFRLFEKSAVICGGGFNHRHCLSDGILIKDNHIMAAGGITNAVTLAKDSASFVRKIEVETETLEMVEEALSVKADIIMLDNMDIDTIKKAVSVINGKAITEASGNITLENLADVANTGVDFVSMGSIIYNAKVMDISLKNLKYI</sequence>
<dbReference type="FunFam" id="3.90.1170.20:FF:000001">
    <property type="entry name" value="Nicotinate-nucleotide diphosphorylase (Carboxylating)"/>
    <property type="match status" value="1"/>
</dbReference>
<dbReference type="CDD" id="cd01572">
    <property type="entry name" value="QPRTase"/>
    <property type="match status" value="1"/>
</dbReference>
<dbReference type="Proteomes" id="UP000184251">
    <property type="component" value="Unassembled WGS sequence"/>
</dbReference>
<evidence type="ECO:0000256" key="12">
    <source>
        <dbReference type="PIRNR" id="PIRNR006250"/>
    </source>
</evidence>
<dbReference type="GO" id="GO:0004514">
    <property type="term" value="F:nicotinate-nucleotide diphosphorylase (carboxylating) activity"/>
    <property type="evidence" value="ECO:0007669"/>
    <property type="project" value="UniProtKB-EC"/>
</dbReference>
<protein>
    <recommendedName>
        <fullName evidence="11">Probable nicotinate-nucleotide pyrophosphorylase [carboxylating]</fullName>
        <ecNumber evidence="5">2.4.2.19</ecNumber>
    </recommendedName>
    <alternativeName>
        <fullName evidence="9">Quinolinate phosphoribosyltransferase [decarboxylating]</fullName>
    </alternativeName>
</protein>
<dbReference type="NCBIfam" id="TIGR00078">
    <property type="entry name" value="nadC"/>
    <property type="match status" value="1"/>
</dbReference>
<dbReference type="Pfam" id="PF01729">
    <property type="entry name" value="QRPTase_C"/>
    <property type="match status" value="1"/>
</dbReference>
<evidence type="ECO:0000256" key="2">
    <source>
        <dbReference type="ARBA" id="ARBA00004893"/>
    </source>
</evidence>
<comment type="catalytic activity">
    <reaction evidence="10">
        <text>nicotinate beta-D-ribonucleotide + CO2 + diphosphate = quinolinate + 5-phospho-alpha-D-ribose 1-diphosphate + 2 H(+)</text>
        <dbReference type="Rhea" id="RHEA:12733"/>
        <dbReference type="ChEBI" id="CHEBI:15378"/>
        <dbReference type="ChEBI" id="CHEBI:16526"/>
        <dbReference type="ChEBI" id="CHEBI:29959"/>
        <dbReference type="ChEBI" id="CHEBI:33019"/>
        <dbReference type="ChEBI" id="CHEBI:57502"/>
        <dbReference type="ChEBI" id="CHEBI:58017"/>
        <dbReference type="EC" id="2.4.2.19"/>
    </reaction>
</comment>
<gene>
    <name evidence="15" type="ORF">SAMN02746064_00548</name>
</gene>